<evidence type="ECO:0000313" key="2">
    <source>
        <dbReference type="Proteomes" id="UP001555100"/>
    </source>
</evidence>
<reference evidence="1 2" key="1">
    <citation type="submission" date="2024-01" db="EMBL/GenBank/DDBJ databases">
        <title>Genomic analysis and antimicrobial resistance profiles of Trueperella pyogenes isolated from domestic and wild animals.</title>
        <authorList>
            <person name="Magossi G."/>
            <person name="Gzyl K.E."/>
            <person name="Holman D.B."/>
            <person name="Amat S."/>
        </authorList>
    </citation>
    <scope>NUCLEOTIDE SEQUENCE [LARGE SCALE GENOMIC DNA]</scope>
    <source>
        <strain evidence="1 2">1494</strain>
    </source>
</reference>
<keyword evidence="2" id="KW-1185">Reference proteome</keyword>
<organism evidence="1 2">
    <name type="scientific">Trueperella pyogenes</name>
    <dbReference type="NCBI Taxonomy" id="1661"/>
    <lineage>
        <taxon>Bacteria</taxon>
        <taxon>Bacillati</taxon>
        <taxon>Actinomycetota</taxon>
        <taxon>Actinomycetes</taxon>
        <taxon>Actinomycetales</taxon>
        <taxon>Actinomycetaceae</taxon>
        <taxon>Trueperella</taxon>
    </lineage>
</organism>
<sequence length="87" mass="9534">GNTTQHHPGLEAGPVLERRETMSELHLELTELAEAGVDLWETSQALAAAQNLGYPLAEAAILADPYGYLDFIEHWFTPDPDSELCEG</sequence>
<proteinExistence type="predicted"/>
<gene>
    <name evidence="1" type="ORF">V3M73_10905</name>
</gene>
<dbReference type="EMBL" id="JBAGNM010000044">
    <property type="protein sequence ID" value="MEW6955521.1"/>
    <property type="molecule type" value="Genomic_DNA"/>
</dbReference>
<accession>A0ABV3NE74</accession>
<comment type="caution">
    <text evidence="1">The sequence shown here is derived from an EMBL/GenBank/DDBJ whole genome shotgun (WGS) entry which is preliminary data.</text>
</comment>
<evidence type="ECO:0000313" key="1">
    <source>
        <dbReference type="EMBL" id="MEW6955521.1"/>
    </source>
</evidence>
<name>A0ABV3NE74_9ACTO</name>
<protein>
    <submittedName>
        <fullName evidence="1">Uncharacterized protein</fullName>
    </submittedName>
</protein>
<dbReference type="RefSeq" id="WP_367246485.1">
    <property type="nucleotide sequence ID" value="NZ_JBAGNM010000044.1"/>
</dbReference>
<feature type="non-terminal residue" evidence="1">
    <location>
        <position position="1"/>
    </location>
</feature>
<dbReference type="Proteomes" id="UP001555100">
    <property type="component" value="Unassembled WGS sequence"/>
</dbReference>